<dbReference type="RefSeq" id="WP_004525856.1">
    <property type="nucleotide sequence ID" value="NZ_CM000832.1"/>
</dbReference>
<gene>
    <name evidence="2" type="ORF">BURPS1710A_0431</name>
</gene>
<evidence type="ECO:0000313" key="3">
    <source>
        <dbReference type="Proteomes" id="UP000001812"/>
    </source>
</evidence>
<feature type="chain" id="PRO_5002388114" evidence="1">
    <location>
        <begin position="41"/>
        <end position="258"/>
    </location>
</feature>
<dbReference type="InterPro" id="IPR011990">
    <property type="entry name" value="TPR-like_helical_dom_sf"/>
</dbReference>
<dbReference type="EMBL" id="CM000832">
    <property type="protein sequence ID" value="EET06774.1"/>
    <property type="molecule type" value="Genomic_DNA"/>
</dbReference>
<dbReference type="InterPro" id="IPR050767">
    <property type="entry name" value="Sel1_AlgK"/>
</dbReference>
<accession>A0A0E1W2X3</accession>
<name>A0A0E1W2X3_BURPE</name>
<dbReference type="PANTHER" id="PTHR11102">
    <property type="entry name" value="SEL-1-LIKE PROTEIN"/>
    <property type="match status" value="1"/>
</dbReference>
<feature type="signal peptide" evidence="1">
    <location>
        <begin position="1"/>
        <end position="40"/>
    </location>
</feature>
<keyword evidence="1" id="KW-0732">Signal</keyword>
<sequence>MSGKRRGAPLSTRTPRVLRGAVIGSLAAAALGAAAGGALAQAPGAPSRLDPQRETEVAVADYNAGNLRAALVQFHDAAARGNRLAAFDYAMMLINGEGVTANVPEGLRWLRRAADAGMTQAQYVYGRMLDDGEFVARDPAAAHDWFLKAAQQGHVQAELALANQFLDGRGTPRDNRQAFAWYKRAADAGEPVSQYVTASFYERGGDGVVRNLDIARAYYAAAAAQGDDAAALKYRELTAAQKAGPGGASAPKATGPSY</sequence>
<dbReference type="Gene3D" id="1.25.40.10">
    <property type="entry name" value="Tetratricopeptide repeat domain"/>
    <property type="match status" value="1"/>
</dbReference>
<proteinExistence type="predicted"/>
<dbReference type="HOGENOM" id="CLU_000288_36_8_4"/>
<evidence type="ECO:0000313" key="2">
    <source>
        <dbReference type="EMBL" id="EET06774.1"/>
    </source>
</evidence>
<dbReference type="Proteomes" id="UP000001812">
    <property type="component" value="Chromosome I"/>
</dbReference>
<reference evidence="2 3" key="2">
    <citation type="submission" date="2009-05" db="EMBL/GenBank/DDBJ databases">
        <authorList>
            <person name="Harkins D.M."/>
            <person name="DeShazer D."/>
            <person name="Woods D.E."/>
            <person name="Brinkac L.M."/>
            <person name="Brown K.A."/>
            <person name="Hung G.C."/>
            <person name="Tuanyok A."/>
            <person name="Zhang B."/>
            <person name="Nierman W.C."/>
        </authorList>
    </citation>
    <scope>NUCLEOTIDE SEQUENCE [LARGE SCALE GENOMIC DNA]</scope>
    <source>
        <strain evidence="2 3">1710a</strain>
    </source>
</reference>
<reference evidence="3" key="1">
    <citation type="submission" date="2007-08" db="EMBL/GenBank/DDBJ databases">
        <title>Annotation of Burkholderia pseudomallei 1710a.</title>
        <authorList>
            <person name="Harkins D.M."/>
            <person name="DeShazer D."/>
            <person name="Woods D.E."/>
            <person name="Brinkac L.M."/>
            <person name="Brown K.A."/>
            <person name="Hung G.C."/>
            <person name="Tuanyok A."/>
            <person name="Zhang B."/>
            <person name="Nierman W.C."/>
        </authorList>
    </citation>
    <scope>NUCLEOTIDE SEQUENCE [LARGE SCALE GENOMIC DNA]</scope>
    <source>
        <strain evidence="3">1710a</strain>
    </source>
</reference>
<protein>
    <submittedName>
        <fullName evidence="2">Sel1 repeat protein</fullName>
    </submittedName>
</protein>
<organism evidence="2 3">
    <name type="scientific">Burkholderia pseudomallei 1710a</name>
    <dbReference type="NCBI Taxonomy" id="320371"/>
    <lineage>
        <taxon>Bacteria</taxon>
        <taxon>Pseudomonadati</taxon>
        <taxon>Pseudomonadota</taxon>
        <taxon>Betaproteobacteria</taxon>
        <taxon>Burkholderiales</taxon>
        <taxon>Burkholderiaceae</taxon>
        <taxon>Burkholderia</taxon>
        <taxon>pseudomallei group</taxon>
    </lineage>
</organism>
<dbReference type="Pfam" id="PF08238">
    <property type="entry name" value="Sel1"/>
    <property type="match status" value="4"/>
</dbReference>
<dbReference type="InterPro" id="IPR006597">
    <property type="entry name" value="Sel1-like"/>
</dbReference>
<dbReference type="SUPFAM" id="SSF81901">
    <property type="entry name" value="HCP-like"/>
    <property type="match status" value="1"/>
</dbReference>
<dbReference type="PANTHER" id="PTHR11102:SF160">
    <property type="entry name" value="ERAD-ASSOCIATED E3 UBIQUITIN-PROTEIN LIGASE COMPONENT HRD3"/>
    <property type="match status" value="1"/>
</dbReference>
<dbReference type="AlphaFoldDB" id="A0A0E1W2X3"/>
<evidence type="ECO:0000256" key="1">
    <source>
        <dbReference type="SAM" id="SignalP"/>
    </source>
</evidence>
<dbReference type="SMART" id="SM00671">
    <property type="entry name" value="SEL1"/>
    <property type="match status" value="4"/>
</dbReference>